<feature type="transmembrane region" description="Helical" evidence="9">
    <location>
        <begin position="94"/>
        <end position="116"/>
    </location>
</feature>
<evidence type="ECO:0000313" key="10">
    <source>
        <dbReference type="EMBL" id="ANG66197.1"/>
    </source>
</evidence>
<comment type="similarity">
    <text evidence="2 9">Belongs to the ADP/ATP translocase tlc family.</text>
</comment>
<evidence type="ECO:0000256" key="6">
    <source>
        <dbReference type="ARBA" id="ARBA00022840"/>
    </source>
</evidence>
<dbReference type="Pfam" id="PF03219">
    <property type="entry name" value="TLC"/>
    <property type="match status" value="1"/>
</dbReference>
<feature type="transmembrane region" description="Helical" evidence="9">
    <location>
        <begin position="184"/>
        <end position="204"/>
    </location>
</feature>
<keyword evidence="5 9" id="KW-0547">Nucleotide-binding</keyword>
<dbReference type="GO" id="GO:0016020">
    <property type="term" value="C:membrane"/>
    <property type="evidence" value="ECO:0007669"/>
    <property type="project" value="UniProtKB-SubCell"/>
</dbReference>
<feature type="transmembrane region" description="Helical" evidence="9">
    <location>
        <begin position="66"/>
        <end position="85"/>
    </location>
</feature>
<feature type="transmembrane region" description="Helical" evidence="9">
    <location>
        <begin position="151"/>
        <end position="172"/>
    </location>
</feature>
<evidence type="ECO:0000256" key="3">
    <source>
        <dbReference type="ARBA" id="ARBA00022448"/>
    </source>
</evidence>
<feature type="transmembrane region" description="Helical" evidence="9">
    <location>
        <begin position="363"/>
        <end position="384"/>
    </location>
</feature>
<dbReference type="OrthoDB" id="19786at2"/>
<evidence type="ECO:0000256" key="5">
    <source>
        <dbReference type="ARBA" id="ARBA00022741"/>
    </source>
</evidence>
<keyword evidence="4 9" id="KW-0812">Transmembrane</keyword>
<dbReference type="AlphaFoldDB" id="A0A173DZ58"/>
<protein>
    <recommendedName>
        <fullName evidence="9">ADP,ATP carrier protein</fullName>
    </recommendedName>
</protein>
<dbReference type="InterPro" id="IPR004667">
    <property type="entry name" value="ADP_ATP_car_bac_type"/>
</dbReference>
<keyword evidence="3 9" id="KW-0813">Transport</keyword>
<evidence type="ECO:0000313" key="11">
    <source>
        <dbReference type="Proteomes" id="UP000019147"/>
    </source>
</evidence>
<dbReference type="PANTHER" id="PTHR31187:SF1">
    <property type="entry name" value="ADP,ATP CARRIER PROTEIN 1"/>
    <property type="match status" value="1"/>
</dbReference>
<keyword evidence="7 9" id="KW-1133">Transmembrane helix</keyword>
<dbReference type="Proteomes" id="UP000019147">
    <property type="component" value="Chromosome"/>
</dbReference>
<evidence type="ECO:0000256" key="9">
    <source>
        <dbReference type="RuleBase" id="RU363121"/>
    </source>
</evidence>
<dbReference type="STRING" id="1143323.M787_002565"/>
<dbReference type="GO" id="GO:0005524">
    <property type="term" value="F:ATP binding"/>
    <property type="evidence" value="ECO:0007669"/>
    <property type="project" value="UniProtKB-KW"/>
</dbReference>
<dbReference type="NCBIfam" id="TIGR00769">
    <property type="entry name" value="AAA"/>
    <property type="match status" value="1"/>
</dbReference>
<accession>A0A173DZ58</accession>
<evidence type="ECO:0000256" key="2">
    <source>
        <dbReference type="ARBA" id="ARBA00007127"/>
    </source>
</evidence>
<evidence type="ECO:0000256" key="7">
    <source>
        <dbReference type="ARBA" id="ARBA00022989"/>
    </source>
</evidence>
<gene>
    <name evidence="10" type="ORF">M787_002565</name>
</gene>
<dbReference type="KEGG" id="cgz:M787_002565"/>
<feature type="transmembrane region" description="Helical" evidence="9">
    <location>
        <begin position="224"/>
        <end position="243"/>
    </location>
</feature>
<dbReference type="RefSeq" id="WP_021828898.1">
    <property type="nucleotide sequence ID" value="NZ_CP015840.1"/>
</dbReference>
<feature type="transmembrane region" description="Helical" evidence="9">
    <location>
        <begin position="466"/>
        <end position="499"/>
    </location>
</feature>
<dbReference type="GO" id="GO:0005471">
    <property type="term" value="F:ATP:ADP antiporter activity"/>
    <property type="evidence" value="ECO:0007669"/>
    <property type="project" value="InterPro"/>
</dbReference>
<feature type="transmembrane region" description="Helical" evidence="9">
    <location>
        <begin position="284"/>
        <end position="311"/>
    </location>
</feature>
<evidence type="ECO:0000256" key="4">
    <source>
        <dbReference type="ARBA" id="ARBA00022692"/>
    </source>
</evidence>
<proteinExistence type="inferred from homology"/>
<evidence type="ECO:0000256" key="1">
    <source>
        <dbReference type="ARBA" id="ARBA00004141"/>
    </source>
</evidence>
<organism evidence="10 11">
    <name type="scientific">Chlamydia gallinacea 08-1274/3</name>
    <dbReference type="NCBI Taxonomy" id="1143323"/>
    <lineage>
        <taxon>Bacteria</taxon>
        <taxon>Pseudomonadati</taxon>
        <taxon>Chlamydiota</taxon>
        <taxon>Chlamydiia</taxon>
        <taxon>Chlamydiales</taxon>
        <taxon>Chlamydiaceae</taxon>
        <taxon>Chlamydia/Chlamydophila group</taxon>
        <taxon>Chlamydia</taxon>
    </lineage>
</organism>
<sequence length="541" mass="60506">MQSLEVKPFSRLRAYLCPIYRSEFPKFIPLFFLAFFVGFNYCLLKSMKDTLVVVGSDAGAEVIPFLKVWGIVPGAVIITMIYGWLSNRCPRDTVFYCFIGSFLGFFCLFALVIYPLGDSLHLHALANKLQQWLPQGLRGFIVMIRYWSYSLYYVMSELWSSVVLSTLFWGLANQVTSVKEAGRFYALINTGLNLSSVFAGEISYWMGKHSLFVFSFVKDRWHEVMLNLTILIMLAGLSMIWLYRRVHLLTKDQYSFSPGGASSVEECAASTKTKKKTKTKAKSLFLYLIRSRYLLGVAIIVLSYNLVIHLFEVVWKDQVSQIYNSHVEFNGYMSRITTLIGIVSVLAALFLSGQSIRKWGWGFGALTTPIVMLVSGILFFGAIFAVKRDIMIFGGLFNMAPMAIVAWIGGIQNVLSRSAKFTFFDQTKEMAFIPLPNDEKIFGKAAIDGVVSRIGKSGGSLIYQGLLVIFTSVAASVNVIAVVLFAIMVLWIVSVILIGKEYSIRASSCLAENVTSSFTEVVDESLEEEGASSDKEEVVLL</sequence>
<keyword evidence="6 9" id="KW-0067">ATP-binding</keyword>
<dbReference type="PANTHER" id="PTHR31187">
    <property type="match status" value="1"/>
</dbReference>
<comment type="subcellular location">
    <subcellularLocation>
        <location evidence="1 9">Membrane</location>
        <topology evidence="1 9">Multi-pass membrane protein</topology>
    </subcellularLocation>
</comment>
<evidence type="ECO:0000256" key="8">
    <source>
        <dbReference type="ARBA" id="ARBA00023136"/>
    </source>
</evidence>
<dbReference type="GeneID" id="81478186"/>
<feature type="transmembrane region" description="Helical" evidence="9">
    <location>
        <begin position="331"/>
        <end position="351"/>
    </location>
</feature>
<name>A0A173DZ58_9CHLA</name>
<feature type="transmembrane region" description="Helical" evidence="9">
    <location>
        <begin position="27"/>
        <end position="46"/>
    </location>
</feature>
<feature type="transmembrane region" description="Helical" evidence="9">
    <location>
        <begin position="390"/>
        <end position="411"/>
    </location>
</feature>
<dbReference type="EMBL" id="CP015840">
    <property type="protein sequence ID" value="ANG66197.1"/>
    <property type="molecule type" value="Genomic_DNA"/>
</dbReference>
<reference evidence="10 11" key="1">
    <citation type="journal article" date="2014" name="Syst. Appl. Microbiol.">
        <title>Evidence for the existence of two new members of the family Chlamydiaceae and proposal of Chlamydia avium sp. nov. and Chlamydia gallinacea sp. nov.</title>
        <authorList>
            <person name="Sachse K."/>
            <person name="Laroucau K."/>
            <person name="Riege K."/>
            <person name="Wehner S."/>
            <person name="Dilcher M."/>
            <person name="Creasy H.H."/>
            <person name="Weidmann M."/>
            <person name="Myers G."/>
            <person name="Vorimore F."/>
            <person name="Vicari N."/>
            <person name="Magnino S."/>
            <person name="Liebler-Tenorio E."/>
            <person name="Ruettger A."/>
            <person name="Bavoil P.M."/>
            <person name="Hufert F.T."/>
            <person name="Rossello-Mora R."/>
            <person name="Marz M."/>
        </authorList>
    </citation>
    <scope>NUCLEOTIDE SEQUENCE [LARGE SCALE GENOMIC DNA]</scope>
    <source>
        <strain evidence="10 11">08-1274/3</strain>
    </source>
</reference>
<dbReference type="eggNOG" id="COG3202">
    <property type="taxonomic scope" value="Bacteria"/>
</dbReference>
<keyword evidence="8 9" id="KW-0472">Membrane</keyword>